<evidence type="ECO:0000256" key="1">
    <source>
        <dbReference type="SAM" id="MobiDB-lite"/>
    </source>
</evidence>
<organism evidence="2 3">
    <name type="scientific">Solanum bulbocastanum</name>
    <name type="common">Wild potato</name>
    <dbReference type="NCBI Taxonomy" id="147425"/>
    <lineage>
        <taxon>Eukaryota</taxon>
        <taxon>Viridiplantae</taxon>
        <taxon>Streptophyta</taxon>
        <taxon>Embryophyta</taxon>
        <taxon>Tracheophyta</taxon>
        <taxon>Spermatophyta</taxon>
        <taxon>Magnoliopsida</taxon>
        <taxon>eudicotyledons</taxon>
        <taxon>Gunneridae</taxon>
        <taxon>Pentapetalae</taxon>
        <taxon>asterids</taxon>
        <taxon>lamiids</taxon>
        <taxon>Solanales</taxon>
        <taxon>Solanaceae</taxon>
        <taxon>Solanoideae</taxon>
        <taxon>Solaneae</taxon>
        <taxon>Solanum</taxon>
    </lineage>
</organism>
<dbReference type="AlphaFoldDB" id="A0AAN8TCJ9"/>
<reference evidence="2 3" key="1">
    <citation type="submission" date="2024-02" db="EMBL/GenBank/DDBJ databases">
        <title>de novo genome assembly of Solanum bulbocastanum strain 11H21.</title>
        <authorList>
            <person name="Hosaka A.J."/>
        </authorList>
    </citation>
    <scope>NUCLEOTIDE SEQUENCE [LARGE SCALE GENOMIC DNA]</scope>
    <source>
        <tissue evidence="2">Young leaves</tissue>
    </source>
</reference>
<comment type="caution">
    <text evidence="2">The sequence shown here is derived from an EMBL/GenBank/DDBJ whole genome shotgun (WGS) entry which is preliminary data.</text>
</comment>
<feature type="region of interest" description="Disordered" evidence="1">
    <location>
        <begin position="35"/>
        <end position="59"/>
    </location>
</feature>
<evidence type="ECO:0000313" key="2">
    <source>
        <dbReference type="EMBL" id="KAK6782108.1"/>
    </source>
</evidence>
<protein>
    <submittedName>
        <fullName evidence="2">Uncharacterized protein</fullName>
    </submittedName>
</protein>
<name>A0AAN8TCJ9_SOLBU</name>
<keyword evidence="3" id="KW-1185">Reference proteome</keyword>
<gene>
    <name evidence="2" type="ORF">RDI58_019904</name>
</gene>
<dbReference type="EMBL" id="JBANQN010000008">
    <property type="protein sequence ID" value="KAK6782108.1"/>
    <property type="molecule type" value="Genomic_DNA"/>
</dbReference>
<evidence type="ECO:0000313" key="3">
    <source>
        <dbReference type="Proteomes" id="UP001371456"/>
    </source>
</evidence>
<proteinExistence type="predicted"/>
<sequence>MPSEKKAALLARRHAEYFAQKLALSQNLPAIPLDSDSQTKTPLQPTMFTQNKPSATTSQAQSIHCDSVYEIEPELAGMKYPNVNTLPYSPSLLKKVPNCKFCSAKRFEYEPPGFCCSNGCVKLVSRELPAALKNLYFGTNDESNHFVLI</sequence>
<accession>A0AAN8TCJ9</accession>
<dbReference type="Proteomes" id="UP001371456">
    <property type="component" value="Unassembled WGS sequence"/>
</dbReference>